<protein>
    <submittedName>
        <fullName evidence="1">DUF4179 domain-containing protein</fullName>
    </submittedName>
</protein>
<dbReference type="Proteomes" id="UP001277972">
    <property type="component" value="Unassembled WGS sequence"/>
</dbReference>
<accession>A0ACC6M7F3</accession>
<reference evidence="1" key="1">
    <citation type="submission" date="2023-11" db="EMBL/GenBank/DDBJ databases">
        <title>Gracilibacillus pellucida a moderately halophilic bacterium isolated from saline soil in Xinjiang province.</title>
        <authorList>
            <person name="Zhang Z."/>
            <person name="Tan F."/>
            <person name="Wang Y."/>
            <person name="Xia M."/>
        </authorList>
    </citation>
    <scope>NUCLEOTIDE SEQUENCE</scope>
    <source>
        <strain evidence="1">S3-1-1</strain>
    </source>
</reference>
<gene>
    <name evidence="1" type="ORF">SH601_13035</name>
</gene>
<evidence type="ECO:0000313" key="2">
    <source>
        <dbReference type="Proteomes" id="UP001277972"/>
    </source>
</evidence>
<dbReference type="EMBL" id="JAWZSR010000007">
    <property type="protein sequence ID" value="MDX8046911.1"/>
    <property type="molecule type" value="Genomic_DNA"/>
</dbReference>
<evidence type="ECO:0000313" key="1">
    <source>
        <dbReference type="EMBL" id="MDX8046911.1"/>
    </source>
</evidence>
<comment type="caution">
    <text evidence="1">The sequence shown here is derived from an EMBL/GenBank/DDBJ whole genome shotgun (WGS) entry which is preliminary data.</text>
</comment>
<sequence length="433" mass="50079">MKNHLKAWKKQYQEIEITEREFNQAIEAGMQKAVKRHRRKQLGIIPSVTIAVILLSLILIINASPTFAAQMAKIPGMERIIELVQFDKGKTAAIENDYYQAINRSVTKGDITFTLDGVIRDENGLVLFYTITSANELHDVWIEENSITNDNGEEMLDDMTSYGSLDEENRGTMEYYTKEEPIEFDNFVFHGEIVGTEILDDGRRQQVRENISIDFHAENTKEAIHYQIDKTVMVEGQKIHVNSVTIQPLRTTVNLYADPDNEMKILAFDDLAIVDQKGEDWSSMSNGIVSTDNPEDESYHLYLQSNYFEQPTSLTLKLSKVQAVEREHDYFRFDLDNEEILYDPYDMFFDMSYEYGELSLSMHARDDFGTFVFGDVFDLNGDKLEESYNTQGVRVDDKVRKFMYTINTTEPIVDVQIVGYPNWLEEEIEIPLK</sequence>
<keyword evidence="2" id="KW-1185">Reference proteome</keyword>
<name>A0ACC6M7F3_9BACI</name>
<proteinExistence type="predicted"/>
<organism evidence="1 2">
    <name type="scientific">Gracilibacillus pellucidus</name>
    <dbReference type="NCBI Taxonomy" id="3095368"/>
    <lineage>
        <taxon>Bacteria</taxon>
        <taxon>Bacillati</taxon>
        <taxon>Bacillota</taxon>
        <taxon>Bacilli</taxon>
        <taxon>Bacillales</taxon>
        <taxon>Bacillaceae</taxon>
        <taxon>Gracilibacillus</taxon>
    </lineage>
</organism>